<dbReference type="Proteomes" id="UP000824469">
    <property type="component" value="Unassembled WGS sequence"/>
</dbReference>
<sequence length="58" mass="6940">MQLGSCICTWSSNFRHPFYRLQSFMKRYPNYLIMVTHCCQSLAKRRHCMFLSAFAQLS</sequence>
<evidence type="ECO:0000313" key="1">
    <source>
        <dbReference type="EMBL" id="KAH9323374.1"/>
    </source>
</evidence>
<evidence type="ECO:0000313" key="2">
    <source>
        <dbReference type="Proteomes" id="UP000824469"/>
    </source>
</evidence>
<organism evidence="1 2">
    <name type="scientific">Taxus chinensis</name>
    <name type="common">Chinese yew</name>
    <name type="synonym">Taxus wallichiana var. chinensis</name>
    <dbReference type="NCBI Taxonomy" id="29808"/>
    <lineage>
        <taxon>Eukaryota</taxon>
        <taxon>Viridiplantae</taxon>
        <taxon>Streptophyta</taxon>
        <taxon>Embryophyta</taxon>
        <taxon>Tracheophyta</taxon>
        <taxon>Spermatophyta</taxon>
        <taxon>Pinopsida</taxon>
        <taxon>Pinidae</taxon>
        <taxon>Conifers II</taxon>
        <taxon>Cupressales</taxon>
        <taxon>Taxaceae</taxon>
        <taxon>Taxus</taxon>
    </lineage>
</organism>
<proteinExistence type="predicted"/>
<accession>A0AA38LGA7</accession>
<name>A0AA38LGA7_TAXCH</name>
<dbReference type="EMBL" id="JAHRHJ020000003">
    <property type="protein sequence ID" value="KAH9323374.1"/>
    <property type="molecule type" value="Genomic_DNA"/>
</dbReference>
<reference evidence="1 2" key="1">
    <citation type="journal article" date="2021" name="Nat. Plants">
        <title>The Taxus genome provides insights into paclitaxel biosynthesis.</title>
        <authorList>
            <person name="Xiong X."/>
            <person name="Gou J."/>
            <person name="Liao Q."/>
            <person name="Li Y."/>
            <person name="Zhou Q."/>
            <person name="Bi G."/>
            <person name="Li C."/>
            <person name="Du R."/>
            <person name="Wang X."/>
            <person name="Sun T."/>
            <person name="Guo L."/>
            <person name="Liang H."/>
            <person name="Lu P."/>
            <person name="Wu Y."/>
            <person name="Zhang Z."/>
            <person name="Ro D.K."/>
            <person name="Shang Y."/>
            <person name="Huang S."/>
            <person name="Yan J."/>
        </authorList>
    </citation>
    <scope>NUCLEOTIDE SEQUENCE [LARGE SCALE GENOMIC DNA]</scope>
    <source>
        <strain evidence="1">Ta-2019</strain>
    </source>
</reference>
<dbReference type="AlphaFoldDB" id="A0AA38LGA7"/>
<comment type="caution">
    <text evidence="1">The sequence shown here is derived from an EMBL/GenBank/DDBJ whole genome shotgun (WGS) entry which is preliminary data.</text>
</comment>
<protein>
    <submittedName>
        <fullName evidence="1">Uncharacterized protein</fullName>
    </submittedName>
</protein>
<gene>
    <name evidence="1" type="ORF">KI387_018013</name>
</gene>
<keyword evidence="2" id="KW-1185">Reference proteome</keyword>
<feature type="non-terminal residue" evidence="1">
    <location>
        <position position="58"/>
    </location>
</feature>